<reference evidence="2" key="2">
    <citation type="journal article" date="2024" name="Environ. Microbiol.">
        <title>Genome analysis and description of Tunturibacter gen. nov. expands the diversity of Terriglobia in tundra soils.</title>
        <authorList>
            <person name="Messyasz A."/>
            <person name="Mannisto M.K."/>
            <person name="Kerkhof L.J."/>
            <person name="Haggblom M.M."/>
        </authorList>
    </citation>
    <scope>NUCLEOTIDE SEQUENCE</scope>
    <source>
        <strain evidence="2">X5P6</strain>
    </source>
</reference>
<dbReference type="InterPro" id="IPR016040">
    <property type="entry name" value="NAD(P)-bd_dom"/>
</dbReference>
<evidence type="ECO:0000259" key="1">
    <source>
        <dbReference type="Pfam" id="PF16363"/>
    </source>
</evidence>
<dbReference type="EMBL" id="CP132942">
    <property type="protein sequence ID" value="XCB32462.1"/>
    <property type="molecule type" value="Genomic_DNA"/>
</dbReference>
<proteinExistence type="predicted"/>
<dbReference type="AlphaFoldDB" id="A0AAU7ZNE9"/>
<dbReference type="GO" id="GO:0008446">
    <property type="term" value="F:GDP-mannose 4,6-dehydratase activity"/>
    <property type="evidence" value="ECO:0007669"/>
    <property type="project" value="UniProtKB-EC"/>
</dbReference>
<dbReference type="SUPFAM" id="SSF51735">
    <property type="entry name" value="NAD(P)-binding Rossmann-fold domains"/>
    <property type="match status" value="1"/>
</dbReference>
<sequence>MSKHKTAFVTGAEGFIGSHLVQFLHAKKWEVIGSYQWHGCNSFQKAANLHFVQCDLRNGQRITRLLEDYQPSHIFHLGAQSLPTVSWADPVGTFESNVMGSLYLFEAARHMKRPPIVVSACSSAEYGHVPPSAIPVTEDQALRPLHPYGISKVCLDLLAREYFLDYELPTVNLRLFNTTGPGKTDDAPSDFVRQLVRIKKGLQPPVIEVGNLKPRRAFLDVRDTVQGFYLAALKGKRGEAYNLCAASTHEIGKLLHTAIELSGVKAMIRSSPHLMRPSDEKIIFGSTRKFRKDTDWSPTLSIKQTLSSMFEYWDRKF</sequence>
<dbReference type="Gene3D" id="3.40.50.720">
    <property type="entry name" value="NAD(P)-binding Rossmann-like Domain"/>
    <property type="match status" value="1"/>
</dbReference>
<dbReference type="PANTHER" id="PTHR43000">
    <property type="entry name" value="DTDP-D-GLUCOSE 4,6-DEHYDRATASE-RELATED"/>
    <property type="match status" value="1"/>
</dbReference>
<keyword evidence="2" id="KW-0456">Lyase</keyword>
<reference evidence="2" key="1">
    <citation type="submission" date="2023-08" db="EMBL/GenBank/DDBJ databases">
        <authorList>
            <person name="Messyasz A."/>
            <person name="Mannisto M.K."/>
            <person name="Kerkhof L.J."/>
            <person name="Haggblom M."/>
        </authorList>
    </citation>
    <scope>NUCLEOTIDE SEQUENCE</scope>
    <source>
        <strain evidence="2">X5P6</strain>
    </source>
</reference>
<name>A0AAU7ZNE9_9BACT</name>
<organism evidence="2">
    <name type="scientific">Tunturiibacter psychrotolerans</name>
    <dbReference type="NCBI Taxonomy" id="3069686"/>
    <lineage>
        <taxon>Bacteria</taxon>
        <taxon>Pseudomonadati</taxon>
        <taxon>Acidobacteriota</taxon>
        <taxon>Terriglobia</taxon>
        <taxon>Terriglobales</taxon>
        <taxon>Acidobacteriaceae</taxon>
        <taxon>Tunturiibacter</taxon>
    </lineage>
</organism>
<dbReference type="Gene3D" id="3.90.25.10">
    <property type="entry name" value="UDP-galactose 4-epimerase, domain 1"/>
    <property type="match status" value="1"/>
</dbReference>
<gene>
    <name evidence="2" type="ORF">RBB77_18765</name>
</gene>
<dbReference type="InterPro" id="IPR036291">
    <property type="entry name" value="NAD(P)-bd_dom_sf"/>
</dbReference>
<evidence type="ECO:0000313" key="2">
    <source>
        <dbReference type="EMBL" id="XCB32462.1"/>
    </source>
</evidence>
<protein>
    <submittedName>
        <fullName evidence="2">GDP-mannose 4,6-dehydratase</fullName>
        <ecNumber evidence="2">4.2.1.47</ecNumber>
    </submittedName>
</protein>
<dbReference type="KEGG" id="tpsc:RBB77_18765"/>
<dbReference type="RefSeq" id="WP_353063310.1">
    <property type="nucleotide sequence ID" value="NZ_CP132942.1"/>
</dbReference>
<accession>A0AAU7ZNE9</accession>
<feature type="domain" description="NAD(P)-binding" evidence="1">
    <location>
        <begin position="8"/>
        <end position="309"/>
    </location>
</feature>
<dbReference type="EC" id="4.2.1.47" evidence="2"/>
<dbReference type="Pfam" id="PF16363">
    <property type="entry name" value="GDP_Man_Dehyd"/>
    <property type="match status" value="1"/>
</dbReference>